<keyword evidence="2" id="KW-0285">Flavoprotein</keyword>
<dbReference type="SUPFAM" id="SSF51905">
    <property type="entry name" value="FAD/NAD(P)-binding domain"/>
    <property type="match status" value="1"/>
</dbReference>
<dbReference type="Gene3D" id="3.50.50.60">
    <property type="entry name" value="FAD/NAD(P)-binding domain"/>
    <property type="match status" value="1"/>
</dbReference>
<evidence type="ECO:0000256" key="1">
    <source>
        <dbReference type="ARBA" id="ARBA00001974"/>
    </source>
</evidence>
<evidence type="ECO:0000256" key="3">
    <source>
        <dbReference type="ARBA" id="ARBA00022827"/>
    </source>
</evidence>
<proteinExistence type="predicted"/>
<dbReference type="PRINTS" id="PR00411">
    <property type="entry name" value="PNDRDTASEI"/>
</dbReference>
<dbReference type="NCBIfam" id="TIGR00275">
    <property type="entry name" value="aminoacetone oxidase family FAD-binding enzyme"/>
    <property type="match status" value="1"/>
</dbReference>
<dbReference type="PANTHER" id="PTHR42887:SF2">
    <property type="entry name" value="OS12G0638800 PROTEIN"/>
    <property type="match status" value="1"/>
</dbReference>
<dbReference type="Gene3D" id="1.10.8.260">
    <property type="entry name" value="HI0933 insert domain-like"/>
    <property type="match status" value="1"/>
</dbReference>
<dbReference type="InterPro" id="IPR057661">
    <property type="entry name" value="RsdA/BaiN/AoA(So)_Rossmann"/>
</dbReference>
<dbReference type="EMBL" id="VUNE01000001">
    <property type="protein sequence ID" value="MST61863.1"/>
    <property type="molecule type" value="Genomic_DNA"/>
</dbReference>
<sequence length="409" mass="45490">MSKVIVIGGGPAGIMAAYFASQAGAEVILIEKNKMLGKKLRITGKGRCNITNACDLEDFISNIYHNGSFMYSSLYSFTNDDLINLFEKNGLKVKIERGKRVFPMSDKAIDVVNTLEKLICNENIEIIFGKKVKSIIIEGKLAKGVILRDGKKIYSDAVILATGGKSYPLTGSTGDGYDIAKKCGHTISELKPALVGMNTKPIPKSEMVGLLLKNVSIALYRNGKKVYEDFGELEFRDYGIDGAIVKSASCYMREDRSDYKIILDLKPALDEKKLDNRIQRDFREMNNKFFRETLRKLIPAKMIDFIIEYSGIEPDKIVHQITKEERKRLLNAIKNMELVIESLRPIDEAIVTSGGVSIKEINPSTMESKIIEGLFFAGELIDVDGYTGGYNLQIAFSTGYIAGINSIKI</sequence>
<keyword evidence="3" id="KW-0274">FAD</keyword>
<organism evidence="6 7">
    <name type="scientific">Peptostreptococcus porci</name>
    <dbReference type="NCBI Taxonomy" id="2652282"/>
    <lineage>
        <taxon>Bacteria</taxon>
        <taxon>Bacillati</taxon>
        <taxon>Bacillota</taxon>
        <taxon>Clostridia</taxon>
        <taxon>Peptostreptococcales</taxon>
        <taxon>Peptostreptococcaceae</taxon>
        <taxon>Peptostreptococcus</taxon>
    </lineage>
</organism>
<evidence type="ECO:0000313" key="6">
    <source>
        <dbReference type="EMBL" id="MST61863.1"/>
    </source>
</evidence>
<evidence type="ECO:0000259" key="4">
    <source>
        <dbReference type="Pfam" id="PF03486"/>
    </source>
</evidence>
<dbReference type="InterPro" id="IPR036188">
    <property type="entry name" value="FAD/NAD-bd_sf"/>
</dbReference>
<dbReference type="Gene3D" id="2.40.30.10">
    <property type="entry name" value="Translation factors"/>
    <property type="match status" value="1"/>
</dbReference>
<dbReference type="InterPro" id="IPR055178">
    <property type="entry name" value="RsdA/BaiN/AoA(So)-like_dom"/>
</dbReference>
<protein>
    <submittedName>
        <fullName evidence="6">NAD(P)/FAD-dependent oxidoreductase</fullName>
    </submittedName>
</protein>
<evidence type="ECO:0000259" key="5">
    <source>
        <dbReference type="Pfam" id="PF22780"/>
    </source>
</evidence>
<gene>
    <name evidence="6" type="ORF">FYJ71_02600</name>
</gene>
<dbReference type="RefSeq" id="WP_154537237.1">
    <property type="nucleotide sequence ID" value="NZ_JAXFFP010000006.1"/>
</dbReference>
<comment type="cofactor">
    <cofactor evidence="1">
        <name>FAD</name>
        <dbReference type="ChEBI" id="CHEBI:57692"/>
    </cofactor>
</comment>
<dbReference type="PRINTS" id="PR00368">
    <property type="entry name" value="FADPNR"/>
</dbReference>
<name>A0A6N7XE70_9FIRM</name>
<dbReference type="SUPFAM" id="SSF160996">
    <property type="entry name" value="HI0933 insert domain-like"/>
    <property type="match status" value="1"/>
</dbReference>
<dbReference type="Proteomes" id="UP000440713">
    <property type="component" value="Unassembled WGS sequence"/>
</dbReference>
<accession>A0A6N7XE70</accession>
<keyword evidence="7" id="KW-1185">Reference proteome</keyword>
<feature type="domain" description="RsdA/BaiN/AoA(So)-like Rossmann fold-like" evidence="4">
    <location>
        <begin position="3"/>
        <end position="403"/>
    </location>
</feature>
<feature type="domain" description="RsdA/BaiN/AoA(So)-like insert" evidence="5">
    <location>
        <begin position="191"/>
        <end position="351"/>
    </location>
</feature>
<comment type="caution">
    <text evidence="6">The sequence shown here is derived from an EMBL/GenBank/DDBJ whole genome shotgun (WGS) entry which is preliminary data.</text>
</comment>
<evidence type="ECO:0000313" key="7">
    <source>
        <dbReference type="Proteomes" id="UP000440713"/>
    </source>
</evidence>
<evidence type="ECO:0000256" key="2">
    <source>
        <dbReference type="ARBA" id="ARBA00022630"/>
    </source>
</evidence>
<dbReference type="InterPro" id="IPR004792">
    <property type="entry name" value="BaiN-like"/>
</dbReference>
<dbReference type="AlphaFoldDB" id="A0A6N7XE70"/>
<reference evidence="6 7" key="1">
    <citation type="submission" date="2019-08" db="EMBL/GenBank/DDBJ databases">
        <title>In-depth cultivation of the pig gut microbiome towards novel bacterial diversity and tailored functional studies.</title>
        <authorList>
            <person name="Wylensek D."/>
            <person name="Hitch T.C.A."/>
            <person name="Clavel T."/>
        </authorList>
    </citation>
    <scope>NUCLEOTIDE SEQUENCE [LARGE SCALE GENOMIC DNA]</scope>
    <source>
        <strain evidence="6 7">WCA-SAB-591-4A-A</strain>
    </source>
</reference>
<dbReference type="PANTHER" id="PTHR42887">
    <property type="entry name" value="OS12G0638800 PROTEIN"/>
    <property type="match status" value="1"/>
</dbReference>
<dbReference type="Pfam" id="PF22780">
    <property type="entry name" value="HI0933_like_1st"/>
    <property type="match status" value="1"/>
</dbReference>
<dbReference type="Pfam" id="PF03486">
    <property type="entry name" value="HI0933_like"/>
    <property type="match status" value="1"/>
</dbReference>
<dbReference type="InterPro" id="IPR023166">
    <property type="entry name" value="BaiN-like_dom_sf"/>
</dbReference>